<protein>
    <submittedName>
        <fullName evidence="1">Uncharacterized protein</fullName>
    </submittedName>
</protein>
<accession>A0A0A9BTJ6</accession>
<organism evidence="1">
    <name type="scientific">Arundo donax</name>
    <name type="common">Giant reed</name>
    <name type="synonym">Donax arundinaceus</name>
    <dbReference type="NCBI Taxonomy" id="35708"/>
    <lineage>
        <taxon>Eukaryota</taxon>
        <taxon>Viridiplantae</taxon>
        <taxon>Streptophyta</taxon>
        <taxon>Embryophyta</taxon>
        <taxon>Tracheophyta</taxon>
        <taxon>Spermatophyta</taxon>
        <taxon>Magnoliopsida</taxon>
        <taxon>Liliopsida</taxon>
        <taxon>Poales</taxon>
        <taxon>Poaceae</taxon>
        <taxon>PACMAD clade</taxon>
        <taxon>Arundinoideae</taxon>
        <taxon>Arundineae</taxon>
        <taxon>Arundo</taxon>
    </lineage>
</organism>
<sequence>MLHLSYHYHTTPITTHFPCPPQIHTIAYTILLPHIHRLTQHTYHSNTRTTILLTTHHHIDQKQVDTTIGNSQHPNPNSTHLAILLLPHNHHQLLIPITTTTTQTMTRTHMPNLSARVSSWNFLGLMVKIQRAG</sequence>
<reference evidence="1" key="1">
    <citation type="submission" date="2014-09" db="EMBL/GenBank/DDBJ databases">
        <authorList>
            <person name="Magalhaes I.L.F."/>
            <person name="Oliveira U."/>
            <person name="Santos F.R."/>
            <person name="Vidigal T.H.D.A."/>
            <person name="Brescovit A.D."/>
            <person name="Santos A.J."/>
        </authorList>
    </citation>
    <scope>NUCLEOTIDE SEQUENCE</scope>
    <source>
        <tissue evidence="1">Shoot tissue taken approximately 20 cm above the soil surface</tissue>
    </source>
</reference>
<dbReference type="EMBL" id="GBRH01235313">
    <property type="protein sequence ID" value="JAD62582.1"/>
    <property type="molecule type" value="Transcribed_RNA"/>
</dbReference>
<reference evidence="1" key="2">
    <citation type="journal article" date="2015" name="Data Brief">
        <title>Shoot transcriptome of the giant reed, Arundo donax.</title>
        <authorList>
            <person name="Barrero R.A."/>
            <person name="Guerrero F.D."/>
            <person name="Moolhuijzen P."/>
            <person name="Goolsby J.A."/>
            <person name="Tidwell J."/>
            <person name="Bellgard S.E."/>
            <person name="Bellgard M.I."/>
        </authorList>
    </citation>
    <scope>NUCLEOTIDE SEQUENCE</scope>
    <source>
        <tissue evidence="1">Shoot tissue taken approximately 20 cm above the soil surface</tissue>
    </source>
</reference>
<proteinExistence type="predicted"/>
<name>A0A0A9BTJ6_ARUDO</name>
<evidence type="ECO:0000313" key="1">
    <source>
        <dbReference type="EMBL" id="JAD62582.1"/>
    </source>
</evidence>
<dbReference type="AlphaFoldDB" id="A0A0A9BTJ6"/>